<dbReference type="PANTHER" id="PTHR23150:SF19">
    <property type="entry name" value="FORMYLGLYCINE-GENERATING ENZYME"/>
    <property type="match status" value="1"/>
</dbReference>
<protein>
    <recommendedName>
        <fullName evidence="1">Sulfatase-modifying factor enzyme-like domain-containing protein</fullName>
    </recommendedName>
</protein>
<dbReference type="EMBL" id="BQKE01000002">
    <property type="protein sequence ID" value="GJM63394.1"/>
    <property type="molecule type" value="Genomic_DNA"/>
</dbReference>
<proteinExistence type="predicted"/>
<name>A0AAN4W201_9BACT</name>
<evidence type="ECO:0000313" key="3">
    <source>
        <dbReference type="Proteomes" id="UP001310022"/>
    </source>
</evidence>
<dbReference type="InterPro" id="IPR016187">
    <property type="entry name" value="CTDL_fold"/>
</dbReference>
<dbReference type="GO" id="GO:0120147">
    <property type="term" value="F:formylglycine-generating oxidase activity"/>
    <property type="evidence" value="ECO:0007669"/>
    <property type="project" value="TreeGrafter"/>
</dbReference>
<dbReference type="PANTHER" id="PTHR23150">
    <property type="entry name" value="SULFATASE MODIFYING FACTOR 1, 2"/>
    <property type="match status" value="1"/>
</dbReference>
<sequence>MKSTNWLKGSLMIGLAATALLSCEQKEKGKQAPKQEENPKTESPIVTEAPITSEMVKFEGGTFLMGTNSTLPLEGPAHEATVKAFEMDKNLVTVADFRKFIQATGYQTNADKFGNSMVFNFQSGQWALIEGANWEYPLGRTETAAGDNMPVTHVSWNDATAFAAWAGKRLPTEAEWEYAVRNSGQSETLYPWGNEPTVSGAYKANTFQGDLRNPQIADGYLLASPVGSFETAPCGLNDAVGNVWQVMQNDIYPYDGKALRQQTEGTKVIRGGSFMADEAGDMGHTVYTRRTKVAEDASFNQGFRCARDIK</sequence>
<evidence type="ECO:0000313" key="2">
    <source>
        <dbReference type="EMBL" id="GJM63394.1"/>
    </source>
</evidence>
<accession>A0AAN4W201</accession>
<dbReference type="InterPro" id="IPR051043">
    <property type="entry name" value="Sulfatase_Mod_Factor_Kinase"/>
</dbReference>
<feature type="domain" description="Sulfatase-modifying factor enzyme-like" evidence="1">
    <location>
        <begin position="53"/>
        <end position="307"/>
    </location>
</feature>
<comment type="caution">
    <text evidence="2">The sequence shown here is derived from an EMBL/GenBank/DDBJ whole genome shotgun (WGS) entry which is preliminary data.</text>
</comment>
<gene>
    <name evidence="2" type="ORF">PEDI_39460</name>
</gene>
<dbReference type="SUPFAM" id="SSF56436">
    <property type="entry name" value="C-type lectin-like"/>
    <property type="match status" value="1"/>
</dbReference>
<organism evidence="2 3">
    <name type="scientific">Persicobacter diffluens</name>
    <dbReference type="NCBI Taxonomy" id="981"/>
    <lineage>
        <taxon>Bacteria</taxon>
        <taxon>Pseudomonadati</taxon>
        <taxon>Bacteroidota</taxon>
        <taxon>Cytophagia</taxon>
        <taxon>Cytophagales</taxon>
        <taxon>Persicobacteraceae</taxon>
        <taxon>Persicobacter</taxon>
    </lineage>
</organism>
<dbReference type="PROSITE" id="PS51257">
    <property type="entry name" value="PROKAR_LIPOPROTEIN"/>
    <property type="match status" value="1"/>
</dbReference>
<dbReference type="Pfam" id="PF03781">
    <property type="entry name" value="FGE-sulfatase"/>
    <property type="match status" value="1"/>
</dbReference>
<dbReference type="Gene3D" id="3.90.1580.10">
    <property type="entry name" value="paralog of FGE (formylglycine-generating enzyme)"/>
    <property type="match status" value="1"/>
</dbReference>
<dbReference type="Proteomes" id="UP001310022">
    <property type="component" value="Unassembled WGS sequence"/>
</dbReference>
<keyword evidence="3" id="KW-1185">Reference proteome</keyword>
<reference evidence="2 3" key="1">
    <citation type="submission" date="2021-12" db="EMBL/GenBank/DDBJ databases">
        <title>Genome sequencing of bacteria with rrn-lacking chromosome and rrn-plasmid.</title>
        <authorList>
            <person name="Anda M."/>
            <person name="Iwasaki W."/>
        </authorList>
    </citation>
    <scope>NUCLEOTIDE SEQUENCE [LARGE SCALE GENOMIC DNA]</scope>
    <source>
        <strain evidence="2 3">NBRC 15940</strain>
    </source>
</reference>
<dbReference type="AlphaFoldDB" id="A0AAN4W201"/>
<dbReference type="InterPro" id="IPR042095">
    <property type="entry name" value="SUMF_sf"/>
</dbReference>
<dbReference type="InterPro" id="IPR005532">
    <property type="entry name" value="SUMF_dom"/>
</dbReference>
<dbReference type="RefSeq" id="WP_338238563.1">
    <property type="nucleotide sequence ID" value="NZ_BQKE01000002.1"/>
</dbReference>
<evidence type="ECO:0000259" key="1">
    <source>
        <dbReference type="Pfam" id="PF03781"/>
    </source>
</evidence>